<dbReference type="FunFam" id="1.10.238.10:FF:000121">
    <property type="entry name" value="EF-hand calcium-binding domain-containing protein 6"/>
    <property type="match status" value="1"/>
</dbReference>
<dbReference type="PROSITE" id="PS50222">
    <property type="entry name" value="EF_HAND_2"/>
    <property type="match status" value="1"/>
</dbReference>
<comment type="caution">
    <text evidence="5">The sequence shown here is derived from an EMBL/GenBank/DDBJ whole genome shotgun (WGS) entry which is preliminary data.</text>
</comment>
<keyword evidence="6" id="KW-1185">Reference proteome</keyword>
<dbReference type="SUPFAM" id="SSF47473">
    <property type="entry name" value="EF-hand"/>
    <property type="match status" value="1"/>
</dbReference>
<name>A0A8J6AAJ9_GALPY</name>
<dbReference type="OrthoDB" id="26525at2759"/>
<dbReference type="GO" id="GO:0005654">
    <property type="term" value="C:nucleoplasm"/>
    <property type="evidence" value="ECO:0007669"/>
    <property type="project" value="TreeGrafter"/>
</dbReference>
<dbReference type="InterPro" id="IPR052603">
    <property type="entry name" value="EFCB6"/>
</dbReference>
<dbReference type="PANTHER" id="PTHR20875">
    <property type="entry name" value="EF-HAND CALCIUM-BINDING DOMAIN-CONTAINING PROTEIN 6-RELATED"/>
    <property type="match status" value="1"/>
</dbReference>
<evidence type="ECO:0000259" key="4">
    <source>
        <dbReference type="PROSITE" id="PS50222"/>
    </source>
</evidence>
<organism evidence="5 6">
    <name type="scientific">Galemys pyrenaicus</name>
    <name type="common">Iberian desman</name>
    <name type="synonym">Pyrenean desman</name>
    <dbReference type="NCBI Taxonomy" id="202257"/>
    <lineage>
        <taxon>Eukaryota</taxon>
        <taxon>Metazoa</taxon>
        <taxon>Chordata</taxon>
        <taxon>Craniata</taxon>
        <taxon>Vertebrata</taxon>
        <taxon>Euteleostomi</taxon>
        <taxon>Mammalia</taxon>
        <taxon>Eutheria</taxon>
        <taxon>Laurasiatheria</taxon>
        <taxon>Eulipotyphla</taxon>
        <taxon>Talpidae</taxon>
        <taxon>Galemys</taxon>
    </lineage>
</organism>
<reference evidence="5" key="1">
    <citation type="journal article" date="2021" name="Evol. Appl.">
        <title>The genome of the Pyrenean desman and the effects of bottlenecks and inbreeding on the genomic landscape of an endangered species.</title>
        <authorList>
            <person name="Escoda L."/>
            <person name="Castresana J."/>
        </authorList>
    </citation>
    <scope>NUCLEOTIDE SEQUENCE</scope>
    <source>
        <strain evidence="5">IBE-C5619</strain>
    </source>
</reference>
<keyword evidence="2" id="KW-0106">Calcium</keyword>
<dbReference type="InterPro" id="IPR011992">
    <property type="entry name" value="EF-hand-dom_pair"/>
</dbReference>
<dbReference type="AlphaFoldDB" id="A0A8J6AAJ9"/>
<dbReference type="GO" id="GO:0005509">
    <property type="term" value="F:calcium ion binding"/>
    <property type="evidence" value="ECO:0007669"/>
    <property type="project" value="InterPro"/>
</dbReference>
<dbReference type="CDD" id="cd00051">
    <property type="entry name" value="EFh"/>
    <property type="match status" value="1"/>
</dbReference>
<evidence type="ECO:0000313" key="5">
    <source>
        <dbReference type="EMBL" id="KAG8517931.1"/>
    </source>
</evidence>
<feature type="domain" description="EF-hand" evidence="4">
    <location>
        <begin position="82"/>
        <end position="117"/>
    </location>
</feature>
<evidence type="ECO:0000256" key="1">
    <source>
        <dbReference type="ARBA" id="ARBA00022723"/>
    </source>
</evidence>
<dbReference type="InterPro" id="IPR002048">
    <property type="entry name" value="EF_hand_dom"/>
</dbReference>
<evidence type="ECO:0000313" key="6">
    <source>
        <dbReference type="Proteomes" id="UP000700334"/>
    </source>
</evidence>
<proteinExistence type="predicted"/>
<dbReference type="InterPro" id="IPR018247">
    <property type="entry name" value="EF_Hand_1_Ca_BS"/>
</dbReference>
<gene>
    <name evidence="5" type="ORF">J0S82_010975</name>
</gene>
<feature type="compositionally biased region" description="Polar residues" evidence="3">
    <location>
        <begin position="1"/>
        <end position="10"/>
    </location>
</feature>
<dbReference type="EMBL" id="JAGFMF010011642">
    <property type="protein sequence ID" value="KAG8517931.1"/>
    <property type="molecule type" value="Genomic_DNA"/>
</dbReference>
<keyword evidence="1" id="KW-0479">Metal-binding</keyword>
<protein>
    <submittedName>
        <fullName evidence="5">EF-hand calcium-binding domain-containing protein 6</fullName>
    </submittedName>
</protein>
<dbReference type="PROSITE" id="PS00018">
    <property type="entry name" value="EF_HAND_1"/>
    <property type="match status" value="1"/>
</dbReference>
<dbReference type="Gene3D" id="1.10.238.10">
    <property type="entry name" value="EF-hand"/>
    <property type="match status" value="1"/>
</dbReference>
<dbReference type="PANTHER" id="PTHR20875:SF2">
    <property type="entry name" value="EF-HAND CALCIUM-BINDING DOMAIN-CONTAINING PROTEIN 6"/>
    <property type="match status" value="1"/>
</dbReference>
<evidence type="ECO:0000256" key="2">
    <source>
        <dbReference type="ARBA" id="ARBA00022837"/>
    </source>
</evidence>
<accession>A0A8J6AAJ9</accession>
<feature type="region of interest" description="Disordered" evidence="3">
    <location>
        <begin position="1"/>
        <end position="37"/>
    </location>
</feature>
<feature type="region of interest" description="Disordered" evidence="3">
    <location>
        <begin position="213"/>
        <end position="238"/>
    </location>
</feature>
<dbReference type="Proteomes" id="UP000700334">
    <property type="component" value="Unassembled WGS sequence"/>
</dbReference>
<evidence type="ECO:0000256" key="3">
    <source>
        <dbReference type="SAM" id="MobiDB-lite"/>
    </source>
</evidence>
<sequence length="299" mass="32742">MQHEVQSGSELQADPGEACPGRARQGPGSGLPEGGNLALSLRSGPAVPAAARGAVVRGLGCRGLVLRALAPCPPRMGCAISKHFKSVLRAFKLIDVNRTNLIQAHELRRVLESFCLKMKDDEYKKFAKRYSIDKDTAVDYNAFLKTLSTNNDSNLRHHTGNRASTNLVIKSTPKYVHWRDFLSLHLDPHKRPVSIGFPLYPFQISKDPSQEILGEGEGRLTNPPEKGACHSGWGEESPGAATECRLRVLLSWPEPRLLERGPGPQPPSPTPEPRVLLLGFLETPSMCLKRSRAARPGVL</sequence>